<dbReference type="Pfam" id="PF12802">
    <property type="entry name" value="MarR_2"/>
    <property type="match status" value="1"/>
</dbReference>
<dbReference type="InterPro" id="IPR036390">
    <property type="entry name" value="WH_DNA-bd_sf"/>
</dbReference>
<dbReference type="PANTHER" id="PTHR33164">
    <property type="entry name" value="TRANSCRIPTIONAL REGULATOR, MARR FAMILY"/>
    <property type="match status" value="1"/>
</dbReference>
<dbReference type="PANTHER" id="PTHR33164:SF104">
    <property type="entry name" value="TRANSCRIPTIONAL REGULATORY PROTEIN"/>
    <property type="match status" value="1"/>
</dbReference>
<name>A0A927MWU4_9ACTN</name>
<evidence type="ECO:0000313" key="3">
    <source>
        <dbReference type="Proteomes" id="UP000638648"/>
    </source>
</evidence>
<evidence type="ECO:0000313" key="2">
    <source>
        <dbReference type="EMBL" id="MBE1606743.1"/>
    </source>
</evidence>
<dbReference type="InterPro" id="IPR039422">
    <property type="entry name" value="MarR/SlyA-like"/>
</dbReference>
<accession>A0A927MWU4</accession>
<dbReference type="GO" id="GO:0006950">
    <property type="term" value="P:response to stress"/>
    <property type="evidence" value="ECO:0007669"/>
    <property type="project" value="TreeGrafter"/>
</dbReference>
<feature type="domain" description="HTH marR-type" evidence="1">
    <location>
        <begin position="37"/>
        <end position="172"/>
    </location>
</feature>
<keyword evidence="3" id="KW-1185">Reference proteome</keyword>
<dbReference type="PROSITE" id="PS50995">
    <property type="entry name" value="HTH_MARR_2"/>
    <property type="match status" value="1"/>
</dbReference>
<dbReference type="Gene3D" id="1.10.10.10">
    <property type="entry name" value="Winged helix-like DNA-binding domain superfamily/Winged helix DNA-binding domain"/>
    <property type="match status" value="1"/>
</dbReference>
<dbReference type="InterPro" id="IPR000835">
    <property type="entry name" value="HTH_MarR-typ"/>
</dbReference>
<dbReference type="EMBL" id="JADBEM010000001">
    <property type="protein sequence ID" value="MBE1606743.1"/>
    <property type="molecule type" value="Genomic_DNA"/>
</dbReference>
<protein>
    <submittedName>
        <fullName evidence="2">DNA-binding MarR family transcriptional regulator</fullName>
    </submittedName>
</protein>
<dbReference type="RefSeq" id="WP_192750819.1">
    <property type="nucleotide sequence ID" value="NZ_BAABJL010000109.1"/>
</dbReference>
<dbReference type="GO" id="GO:0003700">
    <property type="term" value="F:DNA-binding transcription factor activity"/>
    <property type="evidence" value="ECO:0007669"/>
    <property type="project" value="InterPro"/>
</dbReference>
<reference evidence="2" key="1">
    <citation type="submission" date="2020-10" db="EMBL/GenBank/DDBJ databases">
        <title>Sequencing the genomes of 1000 actinobacteria strains.</title>
        <authorList>
            <person name="Klenk H.-P."/>
        </authorList>
    </citation>
    <scope>NUCLEOTIDE SEQUENCE</scope>
    <source>
        <strain evidence="2">DSM 45354</strain>
    </source>
</reference>
<evidence type="ECO:0000259" key="1">
    <source>
        <dbReference type="PROSITE" id="PS50995"/>
    </source>
</evidence>
<keyword evidence="2" id="KW-0238">DNA-binding</keyword>
<proteinExistence type="predicted"/>
<sequence>MRPSEGLTGGADALGSDLAAEIAAAWERERPGTPVTSIGVVSRIWALAKAFGENRRRVLASAGVDAATLDLLSTLRRGGPPYSLTTRDITDRTLVTAGAVSQRVARAERQGLVRRRPAGDGSRAVWVELTTEGHAAVERTVDIVLGQEVELLTALDPDQQELLAELLRVLLHDVRTRFGEIPPTHVGT</sequence>
<organism evidence="2 3">
    <name type="scientific">Actinopolymorpha pittospori</name>
    <dbReference type="NCBI Taxonomy" id="648752"/>
    <lineage>
        <taxon>Bacteria</taxon>
        <taxon>Bacillati</taxon>
        <taxon>Actinomycetota</taxon>
        <taxon>Actinomycetes</taxon>
        <taxon>Propionibacteriales</taxon>
        <taxon>Actinopolymorphaceae</taxon>
        <taxon>Actinopolymorpha</taxon>
    </lineage>
</organism>
<comment type="caution">
    <text evidence="2">The sequence shown here is derived from an EMBL/GenBank/DDBJ whole genome shotgun (WGS) entry which is preliminary data.</text>
</comment>
<dbReference type="InterPro" id="IPR036388">
    <property type="entry name" value="WH-like_DNA-bd_sf"/>
</dbReference>
<dbReference type="Proteomes" id="UP000638648">
    <property type="component" value="Unassembled WGS sequence"/>
</dbReference>
<gene>
    <name evidence="2" type="ORF">HEB94_003591</name>
</gene>
<dbReference type="SUPFAM" id="SSF46785">
    <property type="entry name" value="Winged helix' DNA-binding domain"/>
    <property type="match status" value="1"/>
</dbReference>
<dbReference type="SMART" id="SM00347">
    <property type="entry name" value="HTH_MARR"/>
    <property type="match status" value="1"/>
</dbReference>
<dbReference type="GO" id="GO:0003677">
    <property type="term" value="F:DNA binding"/>
    <property type="evidence" value="ECO:0007669"/>
    <property type="project" value="UniProtKB-KW"/>
</dbReference>
<dbReference type="AlphaFoldDB" id="A0A927MWU4"/>